<evidence type="ECO:0000256" key="1">
    <source>
        <dbReference type="SAM" id="MobiDB-lite"/>
    </source>
</evidence>
<sequence length="102" mass="11522">LHDGEDEHRLQRLLPEDQEGSPPHARPGEPPDRPEAAPGERLRRLRAAGRGHQAPQEDQPPRRDTGDQGGRRRRRRRPTCGGRRRRRTAALKSGRSAAHSLL</sequence>
<evidence type="ECO:0000313" key="2">
    <source>
        <dbReference type="EMBL" id="OEL13002.1"/>
    </source>
</evidence>
<feature type="compositionally biased region" description="Basic and acidic residues" evidence="1">
    <location>
        <begin position="26"/>
        <end position="42"/>
    </location>
</feature>
<comment type="caution">
    <text evidence="2">The sequence shown here is derived from an EMBL/GenBank/DDBJ whole genome shotgun (WGS) entry which is preliminary data.</text>
</comment>
<reference evidence="2 3" key="1">
    <citation type="submission" date="2016-09" db="EMBL/GenBank/DDBJ databases">
        <title>The draft genome of Dichanthelium oligosanthes: A C3 panicoid grass species.</title>
        <authorList>
            <person name="Studer A.J."/>
            <person name="Schnable J.C."/>
            <person name="Brutnell T.P."/>
        </authorList>
    </citation>
    <scope>NUCLEOTIDE SEQUENCE [LARGE SCALE GENOMIC DNA]</scope>
    <source>
        <strain evidence="3">cv. Kellogg 1175</strain>
        <tissue evidence="2">Leaf</tissue>
    </source>
</reference>
<name>A0A1E5UJD5_9POAL</name>
<evidence type="ECO:0000313" key="3">
    <source>
        <dbReference type="Proteomes" id="UP000095767"/>
    </source>
</evidence>
<feature type="region of interest" description="Disordered" evidence="1">
    <location>
        <begin position="1"/>
        <end position="102"/>
    </location>
</feature>
<feature type="compositionally biased region" description="Basic and acidic residues" evidence="1">
    <location>
        <begin position="59"/>
        <end position="70"/>
    </location>
</feature>
<gene>
    <name evidence="2" type="ORF">BAE44_0025983</name>
</gene>
<proteinExistence type="predicted"/>
<organism evidence="2 3">
    <name type="scientific">Dichanthelium oligosanthes</name>
    <dbReference type="NCBI Taxonomy" id="888268"/>
    <lineage>
        <taxon>Eukaryota</taxon>
        <taxon>Viridiplantae</taxon>
        <taxon>Streptophyta</taxon>
        <taxon>Embryophyta</taxon>
        <taxon>Tracheophyta</taxon>
        <taxon>Spermatophyta</taxon>
        <taxon>Magnoliopsida</taxon>
        <taxon>Liliopsida</taxon>
        <taxon>Poales</taxon>
        <taxon>Poaceae</taxon>
        <taxon>PACMAD clade</taxon>
        <taxon>Panicoideae</taxon>
        <taxon>Panicodae</taxon>
        <taxon>Paniceae</taxon>
        <taxon>Dichantheliinae</taxon>
        <taxon>Dichanthelium</taxon>
    </lineage>
</organism>
<feature type="compositionally biased region" description="Basic and acidic residues" evidence="1">
    <location>
        <begin position="1"/>
        <end position="10"/>
    </location>
</feature>
<protein>
    <submittedName>
        <fullName evidence="2">Uncharacterized protein</fullName>
    </submittedName>
</protein>
<feature type="compositionally biased region" description="Basic residues" evidence="1">
    <location>
        <begin position="71"/>
        <end position="89"/>
    </location>
</feature>
<dbReference type="AlphaFoldDB" id="A0A1E5UJD5"/>
<keyword evidence="3" id="KW-1185">Reference proteome</keyword>
<dbReference type="Proteomes" id="UP000095767">
    <property type="component" value="Unassembled WGS sequence"/>
</dbReference>
<feature type="non-terminal residue" evidence="2">
    <location>
        <position position="1"/>
    </location>
</feature>
<dbReference type="EMBL" id="LWDX02075155">
    <property type="protein sequence ID" value="OEL13002.1"/>
    <property type="molecule type" value="Genomic_DNA"/>
</dbReference>
<accession>A0A1E5UJD5</accession>